<keyword evidence="1" id="KW-0472">Membrane</keyword>
<dbReference type="OrthoDB" id="287608at2"/>
<gene>
    <name evidence="3" type="ORF">AC812_13670</name>
</gene>
<feature type="transmembrane region" description="Helical" evidence="1">
    <location>
        <begin position="233"/>
        <end position="254"/>
    </location>
</feature>
<feature type="transmembrane region" description="Helical" evidence="1">
    <location>
        <begin position="69"/>
        <end position="89"/>
    </location>
</feature>
<feature type="transmembrane region" description="Helical" evidence="1">
    <location>
        <begin position="311"/>
        <end position="329"/>
    </location>
</feature>
<feature type="transmembrane region" description="Helical" evidence="1">
    <location>
        <begin position="260"/>
        <end position="280"/>
    </location>
</feature>
<keyword evidence="1" id="KW-0812">Transmembrane</keyword>
<name>A0A0P6WZ23_9CHLR</name>
<dbReference type="EMBL" id="LGHJ01000019">
    <property type="protein sequence ID" value="KPL73833.1"/>
    <property type="molecule type" value="Genomic_DNA"/>
</dbReference>
<feature type="domain" description="Glycosyltransferase RgtA/B/C/D-like" evidence="2">
    <location>
        <begin position="49"/>
        <end position="174"/>
    </location>
</feature>
<evidence type="ECO:0000259" key="2">
    <source>
        <dbReference type="Pfam" id="PF13231"/>
    </source>
</evidence>
<evidence type="ECO:0000313" key="4">
    <source>
        <dbReference type="Proteomes" id="UP000050514"/>
    </source>
</evidence>
<accession>A0A0P6WZ23</accession>
<feature type="transmembrane region" description="Helical" evidence="1">
    <location>
        <begin position="336"/>
        <end position="357"/>
    </location>
</feature>
<evidence type="ECO:0000256" key="1">
    <source>
        <dbReference type="SAM" id="Phobius"/>
    </source>
</evidence>
<keyword evidence="4" id="KW-1185">Reference proteome</keyword>
<dbReference type="RefSeq" id="WP_061917437.1">
    <property type="nucleotide sequence ID" value="NZ_DF967971.1"/>
</dbReference>
<reference evidence="3 4" key="1">
    <citation type="submission" date="2015-07" db="EMBL/GenBank/DDBJ databases">
        <title>Draft genome of Bellilinea caldifistulae DSM 17877.</title>
        <authorList>
            <person name="Hemp J."/>
            <person name="Ward L.M."/>
            <person name="Pace L.A."/>
            <person name="Fischer W.W."/>
        </authorList>
    </citation>
    <scope>NUCLEOTIDE SEQUENCE [LARGE SCALE GENOMIC DNA]</scope>
    <source>
        <strain evidence="3 4">GOMI-1</strain>
    </source>
</reference>
<dbReference type="STRING" id="360411.AC812_13670"/>
<dbReference type="InterPro" id="IPR038731">
    <property type="entry name" value="RgtA/B/C-like"/>
</dbReference>
<protein>
    <recommendedName>
        <fullName evidence="2">Glycosyltransferase RgtA/B/C/D-like domain-containing protein</fullName>
    </recommendedName>
</protein>
<feature type="transmembrane region" description="Helical" evidence="1">
    <location>
        <begin position="287"/>
        <end position="305"/>
    </location>
</feature>
<evidence type="ECO:0000313" key="3">
    <source>
        <dbReference type="EMBL" id="KPL73833.1"/>
    </source>
</evidence>
<proteinExistence type="predicted"/>
<keyword evidence="1" id="KW-1133">Transmembrane helix</keyword>
<dbReference type="AlphaFoldDB" id="A0A0P6WZ23"/>
<dbReference type="Proteomes" id="UP000050514">
    <property type="component" value="Unassembled WGS sequence"/>
</dbReference>
<dbReference type="Pfam" id="PF13231">
    <property type="entry name" value="PMT_2"/>
    <property type="match status" value="1"/>
</dbReference>
<comment type="caution">
    <text evidence="3">The sequence shown here is derived from an EMBL/GenBank/DDBJ whole genome shotgun (WGS) entry which is preliminary data.</text>
</comment>
<feature type="transmembrane region" description="Helical" evidence="1">
    <location>
        <begin position="145"/>
        <end position="169"/>
    </location>
</feature>
<sequence length="484" mass="54834">MIYLLFLIATIIRFYRLDAAPYWYDEAFTGLLMRLDLPALLDAIAGDTHPPLYYLLVWLVTRVIGVGAWQIRAISAVFSVGCVVIVWFLSADYLKSKQARLLATALTALMPAQLWFAQEARMYSLLSFEFLLTLYFVNRRKFLPVAIGVTALLFTHNYGLFYAFVLFLIAAKRELPHPLIVSTDRYYGFEKWQPEDRARPKDLLLSFVIPVFLYAVIWLPVLFSQMREIHGNYWIMPVTPGAVLYVVQMLFLSHATPEPLQALFIMLAYGLFTWSIVEGLFEKQLELLAIILAPFVLAVCVSLLWQPVLLHRAFLPIAPVVYILLSGVITKSKLKFMFSSILITPILVIGLAAVYIMPPVMKAEYVDRIQSILNQGYEPGDVVLATNDGPAVTLKWAMPELQIYVMPNCGNDPGALSNKTRQALGFQQTIPAAKRVWFIYALGPLSTQCEHDLADKIKSLSSELITVEDNPLKTLGIYLYEQSW</sequence>
<organism evidence="3 4">
    <name type="scientific">Bellilinea caldifistulae</name>
    <dbReference type="NCBI Taxonomy" id="360411"/>
    <lineage>
        <taxon>Bacteria</taxon>
        <taxon>Bacillati</taxon>
        <taxon>Chloroflexota</taxon>
        <taxon>Anaerolineae</taxon>
        <taxon>Anaerolineales</taxon>
        <taxon>Anaerolineaceae</taxon>
        <taxon>Bellilinea</taxon>
    </lineage>
</organism>
<feature type="transmembrane region" description="Helical" evidence="1">
    <location>
        <begin position="203"/>
        <end position="221"/>
    </location>
</feature>